<name>A0A3E2DP88_9ACTN</name>
<feature type="transmembrane region" description="Helical" evidence="1">
    <location>
        <begin position="20"/>
        <end position="41"/>
    </location>
</feature>
<evidence type="ECO:0000313" key="2">
    <source>
        <dbReference type="EMBL" id="RFT46763.1"/>
    </source>
</evidence>
<keyword evidence="1" id="KW-0472">Membrane</keyword>
<protein>
    <submittedName>
        <fullName evidence="2">Uncharacterized protein</fullName>
    </submittedName>
</protein>
<dbReference type="AlphaFoldDB" id="A0A3E2DP88"/>
<accession>A0A3E2DP88</accession>
<keyword evidence="1" id="KW-1133">Transmembrane helix</keyword>
<proteinExistence type="predicted"/>
<dbReference type="EMBL" id="NOWI01000001">
    <property type="protein sequence ID" value="RFT46763.1"/>
    <property type="molecule type" value="Genomic_DNA"/>
</dbReference>
<evidence type="ECO:0000256" key="1">
    <source>
        <dbReference type="SAM" id="Phobius"/>
    </source>
</evidence>
<comment type="caution">
    <text evidence="2">The sequence shown here is derived from an EMBL/GenBank/DDBJ whole genome shotgun (WGS) entry which is preliminary data.</text>
</comment>
<keyword evidence="1" id="KW-0812">Transmembrane</keyword>
<reference evidence="2 3" key="1">
    <citation type="submission" date="2017-07" db="EMBL/GenBank/DDBJ databases">
        <authorList>
            <person name="Sun Z.S."/>
            <person name="Albrecht U."/>
            <person name="Echele G."/>
            <person name="Lee C.C."/>
        </authorList>
    </citation>
    <scope>NUCLEOTIDE SEQUENCE [LARGE SCALE GENOMIC DNA]</scope>
    <source>
        <strain evidence="2 3">P16-029</strain>
    </source>
</reference>
<gene>
    <name evidence="2" type="ORF">CHT91_00010</name>
</gene>
<organism evidence="2 3">
    <name type="scientific">Cutibacterium avidum</name>
    <dbReference type="NCBI Taxonomy" id="33010"/>
    <lineage>
        <taxon>Bacteria</taxon>
        <taxon>Bacillati</taxon>
        <taxon>Actinomycetota</taxon>
        <taxon>Actinomycetes</taxon>
        <taxon>Propionibacteriales</taxon>
        <taxon>Propionibacteriaceae</taxon>
        <taxon>Cutibacterium</taxon>
    </lineage>
</organism>
<evidence type="ECO:0000313" key="3">
    <source>
        <dbReference type="Proteomes" id="UP000259211"/>
    </source>
</evidence>
<sequence length="203" mass="23712">MRALRKMSSDPYDSRTFSQAKIMVPAGIILAVAFTTGFVRAVTRFSRGENGDISEVLLTLLVAIFGYIFLANGLWRRFGVDRDKVWTRFGTVFYREVRFDEVTRFDIGTQRYKLWDGKTTVNIDYNRFDYSLAYFRIIEELHHRRFELPGTAITDPDWEDEAQAWRNTVGGRLYAEHKKFFDTHPDALSHLNAMIQPPDCYDD</sequence>
<feature type="transmembrane region" description="Helical" evidence="1">
    <location>
        <begin position="53"/>
        <end position="75"/>
    </location>
</feature>
<dbReference type="Proteomes" id="UP000259211">
    <property type="component" value="Unassembled WGS sequence"/>
</dbReference>